<evidence type="ECO:0000256" key="10">
    <source>
        <dbReference type="ARBA" id="ARBA00047936"/>
    </source>
</evidence>
<dbReference type="Pfam" id="PF00005">
    <property type="entry name" value="ABC_tran"/>
    <property type="match status" value="1"/>
</dbReference>
<comment type="catalytic activity">
    <reaction evidence="10">
        <text>tungstate(in) + ATP + H2O = tungstate(out) + ADP + phosphate + H(+)</text>
        <dbReference type="Rhea" id="RHEA:35027"/>
        <dbReference type="ChEBI" id="CHEBI:15377"/>
        <dbReference type="ChEBI" id="CHEBI:15378"/>
        <dbReference type="ChEBI" id="CHEBI:30616"/>
        <dbReference type="ChEBI" id="CHEBI:43474"/>
        <dbReference type="ChEBI" id="CHEBI:46502"/>
        <dbReference type="ChEBI" id="CHEBI:456216"/>
        <dbReference type="EC" id="7.3.2.6"/>
    </reaction>
</comment>
<comment type="caution">
    <text evidence="13">The sequence shown here is derived from an EMBL/GenBank/DDBJ whole genome shotgun (WGS) entry which is preliminary data.</text>
</comment>
<organism evidence="13 14">
    <name type="scientific">Halobium salinum</name>
    <dbReference type="NCBI Taxonomy" id="1364940"/>
    <lineage>
        <taxon>Archaea</taxon>
        <taxon>Methanobacteriati</taxon>
        <taxon>Methanobacteriota</taxon>
        <taxon>Stenosarchaea group</taxon>
        <taxon>Halobacteria</taxon>
        <taxon>Halobacteriales</taxon>
        <taxon>Haloferacaceae</taxon>
        <taxon>Halobium</taxon>
    </lineage>
</organism>
<dbReference type="PANTHER" id="PTHR42781">
    <property type="entry name" value="SPERMIDINE/PUTRESCINE IMPORT ATP-BINDING PROTEIN POTA"/>
    <property type="match status" value="1"/>
</dbReference>
<dbReference type="SUPFAM" id="SSF50331">
    <property type="entry name" value="MOP-like"/>
    <property type="match status" value="1"/>
</dbReference>
<dbReference type="GO" id="GO:0005524">
    <property type="term" value="F:ATP binding"/>
    <property type="evidence" value="ECO:0007669"/>
    <property type="project" value="UniProtKB-KW"/>
</dbReference>
<reference evidence="13 14" key="1">
    <citation type="journal article" date="2019" name="Int. J. Syst. Evol. Microbiol.">
        <title>The Global Catalogue of Microorganisms (GCM) 10K type strain sequencing project: providing services to taxonomists for standard genome sequencing and annotation.</title>
        <authorList>
            <consortium name="The Broad Institute Genomics Platform"/>
            <consortium name="The Broad Institute Genome Sequencing Center for Infectious Disease"/>
            <person name="Wu L."/>
            <person name="Ma J."/>
        </authorList>
    </citation>
    <scope>NUCLEOTIDE SEQUENCE [LARGE SCALE GENOMIC DNA]</scope>
    <source>
        <strain evidence="13 14">CGMCC 1.12553</strain>
    </source>
</reference>
<keyword evidence="3" id="KW-0500">Molybdenum</keyword>
<dbReference type="InterPro" id="IPR027417">
    <property type="entry name" value="P-loop_NTPase"/>
</dbReference>
<evidence type="ECO:0000259" key="12">
    <source>
        <dbReference type="PROSITE" id="PS50893"/>
    </source>
</evidence>
<evidence type="ECO:0000256" key="4">
    <source>
        <dbReference type="ARBA" id="ARBA00022741"/>
    </source>
</evidence>
<evidence type="ECO:0000256" key="2">
    <source>
        <dbReference type="ARBA" id="ARBA00022448"/>
    </source>
</evidence>
<dbReference type="AlphaFoldDB" id="A0ABD5PI02"/>
<dbReference type="EC" id="7.3.2.6" evidence="8"/>
<dbReference type="SMART" id="SM00382">
    <property type="entry name" value="AAA"/>
    <property type="match status" value="1"/>
</dbReference>
<dbReference type="SUPFAM" id="SSF52540">
    <property type="entry name" value="P-loop containing nucleoside triphosphate hydrolases"/>
    <property type="match status" value="1"/>
</dbReference>
<accession>A0ABD5PI02</accession>
<dbReference type="PANTHER" id="PTHR42781:SF9">
    <property type="entry name" value="AMINO ACID ABC TRANSPORTER, ATP-BINDING PROTEIN-RELATED"/>
    <property type="match status" value="1"/>
</dbReference>
<dbReference type="InterPro" id="IPR050093">
    <property type="entry name" value="ABC_SmlMolc_Importer"/>
</dbReference>
<evidence type="ECO:0000256" key="1">
    <source>
        <dbReference type="ARBA" id="ARBA00004202"/>
    </source>
</evidence>
<comment type="subunit">
    <text evidence="7">The complex is composed of two ATP-binding proteins (WtpC), two transmembrane proteins (WtpB) and a solute-binding protein (WtpA).</text>
</comment>
<dbReference type="InterPro" id="IPR003593">
    <property type="entry name" value="AAA+_ATPase"/>
</dbReference>
<dbReference type="EMBL" id="JBHSDS010000017">
    <property type="protein sequence ID" value="MFC4360472.1"/>
    <property type="molecule type" value="Genomic_DNA"/>
</dbReference>
<proteinExistence type="inferred from homology"/>
<dbReference type="InterPro" id="IPR008995">
    <property type="entry name" value="Mo/tungstate-bd_C_term_dom"/>
</dbReference>
<evidence type="ECO:0000256" key="5">
    <source>
        <dbReference type="ARBA" id="ARBA00022840"/>
    </source>
</evidence>
<sequence length="382" mass="41912">MGTVSRADTAISVTSLEKSFSNEQVLRGVDFDVAPSEFCVVVGPSGSGKSTLLKCIAGLVPFDAGSIHLDGRAVDEVDVEDRELGYVFQDFEERLFPHMSVAENVAFGLRQRENPPSASEVDARIDEMLDLLSIPETRDNTPSELSGGQQQRVELARQLIRECDVMLLDDPLADLDYKLQKRMELEMRRIHDDLGSTFVYVTHNQDQALKLADKLVVVNQGMIEQIGTPEEVYAEPETAFVGRFIGDTNPLLGDVVRTEGSNVVVDTPVGEIHAAPRENTPEVGTEVIVLVRPEDLTLGADATGCDNRFSVSVEDRTYTGELTEFTVSLGDDVEEFQVVRDGNVPREAVGKRTTIGWDADEGVAYDTLSVVDTVTVEDLMEV</sequence>
<protein>
    <recommendedName>
        <fullName evidence="9">Molybdate/tungstate import ATP-binding protein WtpC</fullName>
        <ecNumber evidence="8">7.3.2.6</ecNumber>
    </recommendedName>
</protein>
<evidence type="ECO:0000256" key="8">
    <source>
        <dbReference type="ARBA" id="ARBA00039025"/>
    </source>
</evidence>
<evidence type="ECO:0000256" key="9">
    <source>
        <dbReference type="ARBA" id="ARBA00041133"/>
    </source>
</evidence>
<dbReference type="Gene3D" id="2.40.50.100">
    <property type="match status" value="1"/>
</dbReference>
<dbReference type="GO" id="GO:1901238">
    <property type="term" value="F:ABC-type tungstate transporter activity"/>
    <property type="evidence" value="ECO:0007669"/>
    <property type="project" value="UniProtKB-EC"/>
</dbReference>
<dbReference type="RefSeq" id="WP_267620690.1">
    <property type="nucleotide sequence ID" value="NZ_JAODIW010000005.1"/>
</dbReference>
<name>A0ABD5PI02_9EURY</name>
<dbReference type="PROSITE" id="PS00211">
    <property type="entry name" value="ABC_TRANSPORTER_1"/>
    <property type="match status" value="1"/>
</dbReference>
<evidence type="ECO:0000313" key="14">
    <source>
        <dbReference type="Proteomes" id="UP001595921"/>
    </source>
</evidence>
<evidence type="ECO:0000256" key="3">
    <source>
        <dbReference type="ARBA" id="ARBA00022505"/>
    </source>
</evidence>
<evidence type="ECO:0000256" key="7">
    <source>
        <dbReference type="ARBA" id="ARBA00038781"/>
    </source>
</evidence>
<feature type="domain" description="ABC transporter" evidence="12">
    <location>
        <begin position="11"/>
        <end position="245"/>
    </location>
</feature>
<keyword evidence="4" id="KW-0547">Nucleotide-binding</keyword>
<keyword evidence="5 13" id="KW-0067">ATP-binding</keyword>
<evidence type="ECO:0000313" key="13">
    <source>
        <dbReference type="EMBL" id="MFC4360472.1"/>
    </source>
</evidence>
<gene>
    <name evidence="13" type="ORF">ACFO0N_21205</name>
</gene>
<evidence type="ECO:0000256" key="11">
    <source>
        <dbReference type="ARBA" id="ARBA00057369"/>
    </source>
</evidence>
<dbReference type="InterPro" id="IPR013611">
    <property type="entry name" value="Transp-assoc_OB_typ2"/>
</dbReference>
<keyword evidence="2" id="KW-0813">Transport</keyword>
<evidence type="ECO:0000256" key="6">
    <source>
        <dbReference type="ARBA" id="ARBA00038307"/>
    </source>
</evidence>
<keyword evidence="14" id="KW-1185">Reference proteome</keyword>
<dbReference type="PROSITE" id="PS50893">
    <property type="entry name" value="ABC_TRANSPORTER_2"/>
    <property type="match status" value="1"/>
</dbReference>
<comment type="function">
    <text evidence="11">Part of the ABC transporter complex WtpABC involved in molybdate/tungstate import. Responsible for energy coupling to the transport system.</text>
</comment>
<dbReference type="InterPro" id="IPR017871">
    <property type="entry name" value="ABC_transporter-like_CS"/>
</dbReference>
<comment type="similarity">
    <text evidence="6">Belongs to the ABC transporter superfamily. Sulfate/tungstate importer (TC 3.A.1.6) family.</text>
</comment>
<dbReference type="InterPro" id="IPR003439">
    <property type="entry name" value="ABC_transporter-like_ATP-bd"/>
</dbReference>
<comment type="subcellular location">
    <subcellularLocation>
        <location evidence="1">Cell membrane</location>
        <topology evidence="1">Peripheral membrane protein</topology>
    </subcellularLocation>
</comment>
<dbReference type="FunFam" id="3.40.50.300:FF:000425">
    <property type="entry name" value="Probable ABC transporter, ATP-binding subunit"/>
    <property type="match status" value="1"/>
</dbReference>
<dbReference type="GO" id="GO:0005886">
    <property type="term" value="C:plasma membrane"/>
    <property type="evidence" value="ECO:0007669"/>
    <property type="project" value="UniProtKB-SubCell"/>
</dbReference>
<dbReference type="Proteomes" id="UP001595921">
    <property type="component" value="Unassembled WGS sequence"/>
</dbReference>
<dbReference type="Gene3D" id="3.40.50.300">
    <property type="entry name" value="P-loop containing nucleotide triphosphate hydrolases"/>
    <property type="match status" value="1"/>
</dbReference>
<dbReference type="Pfam" id="PF08402">
    <property type="entry name" value="TOBE_2"/>
    <property type="match status" value="1"/>
</dbReference>